<protein>
    <submittedName>
        <fullName evidence="1">Uncharacterized protein</fullName>
    </submittedName>
</protein>
<dbReference type="EMBL" id="SGWQ01000004">
    <property type="protein sequence ID" value="RZS38957.1"/>
    <property type="molecule type" value="Genomic_DNA"/>
</dbReference>
<evidence type="ECO:0000313" key="1">
    <source>
        <dbReference type="EMBL" id="RZS38957.1"/>
    </source>
</evidence>
<comment type="caution">
    <text evidence="1">The sequence shown here is derived from an EMBL/GenBank/DDBJ whole genome shotgun (WGS) entry which is preliminary data.</text>
</comment>
<name>A0A4Q7KR77_9PSEU</name>
<keyword evidence="2" id="KW-1185">Reference proteome</keyword>
<dbReference type="AlphaFoldDB" id="A0A4Q7KR77"/>
<dbReference type="Proteomes" id="UP000294257">
    <property type="component" value="Unassembled WGS sequence"/>
</dbReference>
<organism evidence="1 2">
    <name type="scientific">Herbihabitans rhizosphaerae</name>
    <dbReference type="NCBI Taxonomy" id="1872711"/>
    <lineage>
        <taxon>Bacteria</taxon>
        <taxon>Bacillati</taxon>
        <taxon>Actinomycetota</taxon>
        <taxon>Actinomycetes</taxon>
        <taxon>Pseudonocardiales</taxon>
        <taxon>Pseudonocardiaceae</taxon>
        <taxon>Herbihabitans</taxon>
    </lineage>
</organism>
<reference evidence="1 2" key="1">
    <citation type="submission" date="2019-02" db="EMBL/GenBank/DDBJ databases">
        <title>Genomic Encyclopedia of Type Strains, Phase IV (KMG-IV): sequencing the most valuable type-strain genomes for metagenomic binning, comparative biology and taxonomic classification.</title>
        <authorList>
            <person name="Goeker M."/>
        </authorList>
    </citation>
    <scope>NUCLEOTIDE SEQUENCE [LARGE SCALE GENOMIC DNA]</scope>
    <source>
        <strain evidence="1 2">DSM 101727</strain>
    </source>
</reference>
<evidence type="ECO:0000313" key="2">
    <source>
        <dbReference type="Proteomes" id="UP000294257"/>
    </source>
</evidence>
<proteinExistence type="predicted"/>
<gene>
    <name evidence="1" type="ORF">EV193_104168</name>
</gene>
<sequence length="161" mass="17710">MVLTVDHGSDRPRWGHIVVTALVLMLAVACGGGESTDEGGIPYEDLGETTPAGIRLNEMLQREEIVPLRDVIGGDWDSVYVKYYQHGWFTISTVEEDIGASIEIAKNTVFKTLLVLFRNGKPQRAINVHVGMGPGRYGRNVVIDNKTDHSSTRLLLVDPPP</sequence>
<accession>A0A4Q7KR77</accession>